<dbReference type="FunFam" id="3.30.559.30:FF:000003">
    <property type="entry name" value="Nonribosomal peptide synthase SidD"/>
    <property type="match status" value="3"/>
</dbReference>
<dbReference type="InterPro" id="IPR001242">
    <property type="entry name" value="Condensation_dom"/>
</dbReference>
<dbReference type="InterPro" id="IPR010071">
    <property type="entry name" value="AA_adenyl_dom"/>
</dbReference>
<dbReference type="NCBIfam" id="TIGR01733">
    <property type="entry name" value="AA-adenyl-dom"/>
    <property type="match status" value="1"/>
</dbReference>
<dbReference type="PROSITE" id="PS50075">
    <property type="entry name" value="CARRIER"/>
    <property type="match status" value="5"/>
</dbReference>
<dbReference type="EMBL" id="KZ824283">
    <property type="protein sequence ID" value="RAL12432.1"/>
    <property type="molecule type" value="Genomic_DNA"/>
</dbReference>
<dbReference type="Pfam" id="PF00668">
    <property type="entry name" value="Condensation"/>
    <property type="match status" value="5"/>
</dbReference>
<keyword evidence="7" id="KW-1185">Reference proteome</keyword>
<dbReference type="Gene3D" id="3.30.559.10">
    <property type="entry name" value="Chloramphenicol acetyltransferase-like domain"/>
    <property type="match status" value="5"/>
</dbReference>
<dbReference type="Gene3D" id="1.10.1200.10">
    <property type="entry name" value="ACP-like"/>
    <property type="match status" value="5"/>
</dbReference>
<feature type="domain" description="Carrier" evidence="5">
    <location>
        <begin position="4877"/>
        <end position="4953"/>
    </location>
</feature>
<feature type="domain" description="Carrier" evidence="5">
    <location>
        <begin position="2728"/>
        <end position="2803"/>
    </location>
</feature>
<dbReference type="InterPro" id="IPR042099">
    <property type="entry name" value="ANL_N_sf"/>
</dbReference>
<dbReference type="SUPFAM" id="SSF52777">
    <property type="entry name" value="CoA-dependent acyltransferases"/>
    <property type="match status" value="10"/>
</dbReference>
<dbReference type="InterPro" id="IPR009081">
    <property type="entry name" value="PP-bd_ACP"/>
</dbReference>
<dbReference type="InterPro" id="IPR036736">
    <property type="entry name" value="ACP-like_sf"/>
</dbReference>
<feature type="domain" description="Carrier" evidence="5">
    <location>
        <begin position="3787"/>
        <end position="3863"/>
    </location>
</feature>
<dbReference type="VEuPathDB" id="FungiDB:BO97DRAFT_443060"/>
<dbReference type="NCBIfam" id="NF003417">
    <property type="entry name" value="PRK04813.1"/>
    <property type="match status" value="5"/>
</dbReference>
<dbReference type="FunFam" id="1.10.1200.10:FF:000005">
    <property type="entry name" value="Nonribosomal peptide synthetase 1"/>
    <property type="match status" value="3"/>
</dbReference>
<dbReference type="PROSITE" id="PS00455">
    <property type="entry name" value="AMP_BINDING"/>
    <property type="match status" value="3"/>
</dbReference>
<dbReference type="GO" id="GO:0044550">
    <property type="term" value="P:secondary metabolite biosynthetic process"/>
    <property type="evidence" value="ECO:0007669"/>
    <property type="project" value="TreeGrafter"/>
</dbReference>
<dbReference type="Pfam" id="PF00501">
    <property type="entry name" value="AMP-binding"/>
    <property type="match status" value="5"/>
</dbReference>
<dbReference type="Gene3D" id="3.30.300.30">
    <property type="match status" value="5"/>
</dbReference>
<comment type="similarity">
    <text evidence="4">Belongs to the NRP synthetase family.</text>
</comment>
<evidence type="ECO:0000256" key="3">
    <source>
        <dbReference type="ARBA" id="ARBA00022598"/>
    </source>
</evidence>
<evidence type="ECO:0000313" key="7">
    <source>
        <dbReference type="Proteomes" id="UP000248961"/>
    </source>
</evidence>
<dbReference type="GeneID" id="37202622"/>
<dbReference type="SUPFAM" id="SSF56801">
    <property type="entry name" value="Acetyl-CoA synthetase-like"/>
    <property type="match status" value="5"/>
</dbReference>
<name>A0A395HWY7_ASPHC</name>
<keyword evidence="2" id="KW-0597">Phosphoprotein</keyword>
<dbReference type="SUPFAM" id="SSF47336">
    <property type="entry name" value="ACP-like"/>
    <property type="match status" value="5"/>
</dbReference>
<accession>A0A395HWY7</accession>
<feature type="domain" description="Carrier" evidence="5">
    <location>
        <begin position="571"/>
        <end position="647"/>
    </location>
</feature>
<dbReference type="Pfam" id="PF00550">
    <property type="entry name" value="PP-binding"/>
    <property type="match status" value="5"/>
</dbReference>
<evidence type="ECO:0000256" key="2">
    <source>
        <dbReference type="ARBA" id="ARBA00022553"/>
    </source>
</evidence>
<dbReference type="RefSeq" id="XP_025551586.1">
    <property type="nucleotide sequence ID" value="XM_025698333.1"/>
</dbReference>
<dbReference type="Gene3D" id="3.30.559.30">
    <property type="entry name" value="Nonribosomal peptide synthetase, condensation domain"/>
    <property type="match status" value="5"/>
</dbReference>
<dbReference type="STRING" id="1450537.A0A395HWY7"/>
<dbReference type="GO" id="GO:0043041">
    <property type="term" value="P:amino acid activation for nonribosomal peptide biosynthetic process"/>
    <property type="evidence" value="ECO:0007669"/>
    <property type="project" value="TreeGrafter"/>
</dbReference>
<dbReference type="OrthoDB" id="416786at2759"/>
<evidence type="ECO:0000313" key="6">
    <source>
        <dbReference type="EMBL" id="RAL12432.1"/>
    </source>
</evidence>
<evidence type="ECO:0000256" key="1">
    <source>
        <dbReference type="ARBA" id="ARBA00022450"/>
    </source>
</evidence>
<dbReference type="GO" id="GO:0005737">
    <property type="term" value="C:cytoplasm"/>
    <property type="evidence" value="ECO:0007669"/>
    <property type="project" value="TreeGrafter"/>
</dbReference>
<protein>
    <submittedName>
        <fullName evidence="6">Putative nonribosomal peptide synthase</fullName>
    </submittedName>
</protein>
<dbReference type="InterPro" id="IPR006162">
    <property type="entry name" value="Ppantetheine_attach_site"/>
</dbReference>
<dbReference type="GO" id="GO:0016874">
    <property type="term" value="F:ligase activity"/>
    <property type="evidence" value="ECO:0007669"/>
    <property type="project" value="UniProtKB-KW"/>
</dbReference>
<evidence type="ECO:0000256" key="4">
    <source>
        <dbReference type="ARBA" id="ARBA00029454"/>
    </source>
</evidence>
<gene>
    <name evidence="6" type="ORF">BO97DRAFT_443060</name>
</gene>
<feature type="domain" description="Carrier" evidence="5">
    <location>
        <begin position="1654"/>
        <end position="1730"/>
    </location>
</feature>
<dbReference type="FunFam" id="3.30.300.30:FF:000015">
    <property type="entry name" value="Nonribosomal peptide synthase SidD"/>
    <property type="match status" value="4"/>
</dbReference>
<proteinExistence type="inferred from homology"/>
<dbReference type="PROSITE" id="PS00012">
    <property type="entry name" value="PHOSPHOPANTETHEINE"/>
    <property type="match status" value="1"/>
</dbReference>
<organism evidence="6 7">
    <name type="scientific">Aspergillus homomorphus (strain CBS 101889)</name>
    <dbReference type="NCBI Taxonomy" id="1450537"/>
    <lineage>
        <taxon>Eukaryota</taxon>
        <taxon>Fungi</taxon>
        <taxon>Dikarya</taxon>
        <taxon>Ascomycota</taxon>
        <taxon>Pezizomycotina</taxon>
        <taxon>Eurotiomycetes</taxon>
        <taxon>Eurotiomycetidae</taxon>
        <taxon>Eurotiales</taxon>
        <taxon>Aspergillaceae</taxon>
        <taxon>Aspergillus</taxon>
        <taxon>Aspergillus subgen. Circumdati</taxon>
    </lineage>
</organism>
<keyword evidence="3" id="KW-0436">Ligase</keyword>
<dbReference type="PANTHER" id="PTHR45527:SF1">
    <property type="entry name" value="FATTY ACID SYNTHASE"/>
    <property type="match status" value="1"/>
</dbReference>
<dbReference type="InterPro" id="IPR020845">
    <property type="entry name" value="AMP-binding_CS"/>
</dbReference>
<dbReference type="CDD" id="cd19545">
    <property type="entry name" value="FUM14_C_NRPS-like"/>
    <property type="match status" value="4"/>
</dbReference>
<keyword evidence="1" id="KW-0596">Phosphopantetheine</keyword>
<sequence length="5421" mass="595073">MSQSIEHNNPSMNSATELDLETIWNWNAVVPSAIEGCVHDLIADIAAKQPDALAVSAWDGELTYSELESLATRLAGCLLDRGIAPQTNLPLLFPKSKWTCVAMLGIIKAGCAVVALDTTQPDARLRSIVQQIQPKLLIASASQRTKAAQLTDAPILQLDDSLFETLPRLPDLEWQLKLPAVSPSHIVYISFTSGTTGQPKGACISHANVRSTVHYQGKALGFEPTSRVLDFAPYAFDVAWSNFLHTLCAGGCLCIATEQEMLNDLSSAITSFRATLINVTPTILRTVSPARTPTLETVLLSGEMPYRDNITRWAGKVRLLNTYGPTECTFKCAFSVLIPSSSLEGRPDIGRGVGFCTWIVDPGDCSKLATVGGEGELLLEGPMVGQGYLSDPQKSAEAFINDPPWLLEGSRSVPGRHGRVYRTGDLVKCKPDGRLVFLGRKETAQVKIRGQRVEIGDVEYHVRGYLDEDTAAIADVIVPRGSDTALLALYVQVQPDCRDQIKAQLDSLPGKLQETLPAFMIPSVYIPVPDIPLAATGKVNRKRLRDMGNELEWSQLVQLQATIITPVDHHEPTTYTESQLRCIWAQVLGIDASSISTAESFLRLRGDSIAAMHMVAAAREQGLSLTVADVFTTPILRDLAQKVHRVEREEGEEAVVPFSLLRNPTNKVEVCELAAKACRVAVTQVEDIYPCTALQQGMLAITARQTGVDCFSRTAFALSEEVDTNRLDKAWVDTVAAMPILRTQFLELVGEGLVQVVTRSVAELQEYGTIREFMDHAQTSVLGRPLCRAGLVNSAPERLVVEMHHSIFDGWTSMLVLETLESAYRSSQQSLVLRPFQPFVKYILNQNPEKAKNFWSHQLAGCNATVFPSAEYRPNRKLDYSHAVTGLQWLQSDITPSSVVRSALAVLLASYTNAADVKYGATVSGRQAPVPSIERIAGPTIATVPVRVQIDRAQTVEGLLQQVQFQAVEMTAFEQFGLQQIRRIDEDTDAASQFQLLLVVQPEDQGASRSKAREAIFSTPQSVSATDEDDYILVVKDGESDHMAMYNPYAMMIICQLKKSGVELKINFDTGAIGQDEVQRFARQFEHLLRQLCSEQLRDARIDELNLATKEDCAEIREWNCGSKVAATESVSATIARHVAERPDAIAVSAWDQDLSYAQLATASVNLAYRLQAHASVEPGSIVVLALEKGCWHVISMLALFQLGAIAVPVSASTSPQRAGQIIDSLQPKLTLTMAEPELVPFSAKMPTVKILDLLKDSPSASADSRLLPPSLSKPALILFTSGSTGTPKPIQWSQRVLSSNTAAAIACFGLDTSSRVFQFAGYDFDVSVVETFATLSAGGCLCIPSELDRTNQLTESLVNSGANWACLTPSVAASLEPTRLPSLKTLVLAGEKLQKGMASAWAASVDVLYNWYGPAEASVATSCKVEWGTWEPGVIGKCSPFASTWLVNPNNTDALAPIGAIAELCIEGPILATYAGSSGSRLNKAAFFPPSWLPQDGCVYRTGDLVKYSADGRILFLGRVQEAQRKINGQRVDLGDIERCIQTFLVGVGMEEVQVVAEIFIPSRSEKETLAVFFSCGDEAVTTSRRNIPVEDLEQHLIPLLPSFMIPKLYLPVAKIPLGHTGKIDRQRLRLIGSSLTSARLVEMQPSRQKARTPSTDEEVRLQVLWAEVLGLSPDSIFATDHFLRLGGDSITAMRLVALLRQSGHSITVADVFEAPMLEEMANRTMRSTVDSKDVLPFSLLRPGVSAHDSRRHAARQCGVSESEIVDIYPCTAIQEGLLALGVKNHGQYISRSVLEIQRNVDLDRLRRAWKSTVQSLHILRTRIIDLPGRGFVQVLLNEDAAANWPPAGEKDDMGIAGYLQRDEKESMGLGTALCRAAIVDGSFNLTIHHCTYDGSSLEMILQMLEAQYLGQQDEISVTPFHNFIQYLQQCDLDKAQLFWQTQLSNIEMQHFPALPSTTYIPQANEQLDQVILVDWPRTTGMTPSTIIRSAWAILQSQYVASNQVIFGATTSGRQANMPGIEHCAGPTIATVPVAVSIDWSQTIQGFLAQIQQQSVRITRHEQYGLQRIQRTVDNAPANGLFQTLLVVQPVAEGKSLQKESFLFKARSHSSNLDTRGTDPFNVYPLMLICELTTQGVKLHISFDNRVIESTQVHRLTLQFETILQQICASNPETMSLGAIKTASDSDVALFWERNAKLPEEPDICAHEAISALARSQLDAIAINAWDGQLSYGQLDELSTGVARNVMEAGFVPGSIIAVCLEKSKWVPVIQLAIWKSGCVALILSAAVPEERMATVCKDLGVAAAVISPSRINLIAKHTRCLTENDLLPNTSARRAAFMALPRVGLTDPAAILVSSGSTGKPKQILWTHRTLAANVRALGETLSLNFTCRAFQFASYDFDVATLETVSTLLYGGCLCIPSESERLNRLPAVINQLGANMLHCTPSTVRLLQPEEVPSLSTLVFSGEKLNQDDIERWKETCTVFNWYGPAECSVAAICAASLFPWKSGVIASGVKSITFPNLPLCWLVDPQNHNRLAPFGVPGEIVLEGPTCATRYIGDSSLTEQAFCDNPDFLTAGSVGNQSGRQGRIYRTGDLAQYDSQGSLLFLGRRDAQIKVRGQLVAPEEVECRIRQCLDQDDLQVVVDAIMPPDGKPPTLVGFIVSDDVDNLTQGLDQKLQNSLPPYAVPSYYISIPSIPTGPTGKRDRKRLQEIGAAFTPVRKSSSGPHIKPTLPAEIVLQKLWAAALSISAEDISATDSFLQIGNSIDAMRLVGLAREQGLLLTVAQIFEHPVLSDMASVLHTQGEADGGLIGPFSMLSPGLDAQHARQQAALLCGLNEASVEDIFPCTPLQEGLLSLTMKHEGDYIGHNIINLSPGVNTDQFRHAWEQTVERIPILRTRIIDLPGQGLVQVVTKTSTRWTTAVGREDYIKQNNQRPMGLGTSLMRYSLFPAGGKGEQKDCGVSFALTMHHSIYDGVTTGLIMETLDACYHHTTPRNVFTLQGLVQYIQAIPQDHKLDFWTSQFAGLEAAQFPVLPHSTYQPQAESTLTHSIHNIRWRLDDFTPSMTVRAAFAMLCSQYSGSSDVVFGVIVNGRSAPVQGIERLAAPTIATLPIRLRLNEEESLQALLASIQSQATQMIPYEQSGLSKIRQPEERMDKISLFTPESQSRESEKDRYRGFNSYALTLGCTVLDDGVELIFCFDEAVVDIPTVQILTGQFGHLLRMLTCHKFDEVAIGGLDMTSPTDVGRIWQWNEQINPSVERCVHDVISERAREQPDATAICAWDGELTYQELDRQSTAIAHHLVEQGVGTGMIIPLCFEKSMFAILGFFAVIKAGAAGLFLDPSLPETRLRMMLQQVQPILVLSSTASQGLCSTLTSTVVVIDQQSLSQQFGHNLEDRPLPIVQPSDLLYCVFTSGSTGTPKGCLVQHRNFCSSFVHQRSTLKFDRSSRVYAFSSHSFDGIYWDALQPLAAGGTVCVPSDEERKSNLTESIRRFRTTDLFLTPSTARWVDPTRISTLRAIFLGGEAVTHEVLELWTPHATTFSGYGPSECTVGTVYWQVPRPVPTSIHIGKGVGVSTWVVDPRSGERLSPIGTVGELWLEGPLVGQGYLHEKEKTASSFVESPSWLLKGAPSVQVPGRRGRLYKTGDLVKYNPADGSLVFVGRKDTQVKLRGQRIELSEVEHHLQQALTSLSIKAAVIAEVVVPQVTKHAALLAFIGTDREKMDPIVGRLNDILSDRVPSYMVPAAYIPIDSIPLTATGKTDRRQVREIGSSLSMEQLSGPGARGGRPPSSEHECMLQKGWSLVLGVRPDLISINSNFLRLGGDSISAMRLASWTRSQGISLTVQNIMSFPKLFDMSQKIVALNPTLETGLNVPPFSLLKQPDARSATLRDIASKCDISTSQIQDIFPCTGVQKSLLSMTAKSEKSYIAHFLLPLADGVDIARLKQAWEDVSQTTAPILRCRVVDTPAEEGLVMVQIQEPLIWDTCETATAYLKSDRHSMGLATPLTRLAIVGDASSNDLACFLTQHHAVYDGYSLPLLIQEVSKVYAGLVDNSALTAPFQLFIKHILGLDAEKAKESWQHYFSGLKAVPFPELAHENYQPKADCTVKREIQFSQGSNRDVTAATMIRAAWSILIARYLDTDDIIFGTMVTGRQTPLPGIDRMIAPLINAVPVRVKVGPKQEVNSFLGDIQQQAIEMSVYEQTDLLEIRRISADADRASRFNTLLIVQPSTQAHGQEVPGGPFASSSKITSAVGDLDDYNPNAVMVLCQLRGNYGVSLEISFDSKVVDRAQMEHIAAQFEHVLRQVSAAGTGAVEEIEVVSPKDLETLWHWNATVPQTREQCVHEMITNTVKRQPNSPAISSWDGELSYRELDDLSTRLALQLLALGVKQGSIIPLCFEKSMWHAVAALGAMKAAAACVAMDSTQPKLRLRSIVQQVQPTVILTSLHNQELVGTLSDATVVIVDRDHLLLPPVVEGIPPLPRVHPSDTLYVVFTSGSTGTPKGVITTHQNFASAATHQQQILHIRPSSRVFDFVSYSFDVSWSNHLQTLICGGCLCIPSEWERKNDIAATFNRMHCDYSYFTPSVARSLQPSSMPGLKCLAMGGEPIQRSEVARWTQAETILGIYGPAECAQALSFVVLSGAPCRNHHVGHSYGANTWLVVPGCPDRLAPVGAVGELLIEGPTVSKGYFGSQEKTQAAYIVNPQWLVRGGPGHPGRSGILYKTGDLLSYNSDGSLDFIGRMDGMVKLRGQRVELTEVEFHVAACLQESQTRHGGLVAEIITPQNGVPILALFLHLACGSTQLGSEEASLAFAQVVEELEEKLSDRLPQYMIPGAYIPIDQIPMTVTNKTDRRMLRELGNTYTLERLAELQARGRGGRRPSTAMEKRLQSLWASVLGVEAASISAESSFLRIGGESIAAMRLVAYARAHNLSLTVAQIFKAPRLSQMALLVTEISAEAKKDEVLQKIPPAFSLLPEDNSPSAFMRKYVEPLLNGGMHEGCSVEDVLPCTDFQACAIRDALQDIPGRLPIWILDLPPDVDFARLQSACTALVRHFEILHTVFLQAEDRFWQVLLPGLEPLYDLFDVEGDIQFSIDTVCKDDCRRPRRLGQSFIRFMALRHQSGQHRLLFRISHAQFDDYTWAKVLEALSLLYRDQPAALPQLPSYRQVLAFHHRCKQQSLEYWACRLHQANYLNGLSSVPSAPAHRANDPANRLTVTRTIPMPQSRKQDHEGISTATFFHAACGIVLAQHARQHEVVFGRLVTGRVMLPGVLQYAVGPTLTEVPVRTRVDRQKDTLFTVAQRLQRQFLEDAAHEWAGMEEIIHHCASDRWAQGVRDFGWRTAFQQEEEDGKEEGGSKSGTEFLGAVSTYQTEQPPRDRPEIYATPRRGGSQLVLHFEGNRMWITEETVQVIFAAIEAVLSDLDA</sequence>
<dbReference type="PANTHER" id="PTHR45527">
    <property type="entry name" value="NONRIBOSOMAL PEPTIDE SYNTHETASE"/>
    <property type="match status" value="1"/>
</dbReference>
<dbReference type="InterPro" id="IPR020806">
    <property type="entry name" value="PKS_PP-bd"/>
</dbReference>
<dbReference type="CDD" id="cd05918">
    <property type="entry name" value="A_NRPS_SidN3_like"/>
    <property type="match status" value="5"/>
</dbReference>
<dbReference type="InterPro" id="IPR000873">
    <property type="entry name" value="AMP-dep_synth/lig_dom"/>
</dbReference>
<dbReference type="GO" id="GO:0031177">
    <property type="term" value="F:phosphopantetheine binding"/>
    <property type="evidence" value="ECO:0007669"/>
    <property type="project" value="InterPro"/>
</dbReference>
<dbReference type="Gene3D" id="3.40.50.12780">
    <property type="entry name" value="N-terminal domain of ligase-like"/>
    <property type="match status" value="5"/>
</dbReference>
<reference evidence="6 7" key="1">
    <citation type="submission" date="2018-02" db="EMBL/GenBank/DDBJ databases">
        <title>The genomes of Aspergillus section Nigri reveals drivers in fungal speciation.</title>
        <authorList>
            <consortium name="DOE Joint Genome Institute"/>
            <person name="Vesth T.C."/>
            <person name="Nybo J."/>
            <person name="Theobald S."/>
            <person name="Brandl J."/>
            <person name="Frisvad J.C."/>
            <person name="Nielsen K.F."/>
            <person name="Lyhne E.K."/>
            <person name="Kogle M.E."/>
            <person name="Kuo A."/>
            <person name="Riley R."/>
            <person name="Clum A."/>
            <person name="Nolan M."/>
            <person name="Lipzen A."/>
            <person name="Salamov A."/>
            <person name="Henrissat B."/>
            <person name="Wiebenga A."/>
            <person name="De vries R.P."/>
            <person name="Grigoriev I.V."/>
            <person name="Mortensen U.H."/>
            <person name="Andersen M.R."/>
            <person name="Baker S.E."/>
        </authorList>
    </citation>
    <scope>NUCLEOTIDE SEQUENCE [LARGE SCALE GENOMIC DNA]</scope>
    <source>
        <strain evidence="6 7">CBS 101889</strain>
    </source>
</reference>
<dbReference type="Proteomes" id="UP000248961">
    <property type="component" value="Unassembled WGS sequence"/>
</dbReference>
<dbReference type="SMART" id="SM00823">
    <property type="entry name" value="PKS_PP"/>
    <property type="match status" value="5"/>
</dbReference>
<dbReference type="InterPro" id="IPR045851">
    <property type="entry name" value="AMP-bd_C_sf"/>
</dbReference>
<dbReference type="InterPro" id="IPR023213">
    <property type="entry name" value="CAT-like_dom_sf"/>
</dbReference>
<evidence type="ECO:0000259" key="5">
    <source>
        <dbReference type="PROSITE" id="PS50075"/>
    </source>
</evidence>